<name>A0AC60W1A6_9ARCH</name>
<proteinExistence type="predicted"/>
<evidence type="ECO:0000313" key="1">
    <source>
        <dbReference type="EMBL" id="MBA4453493.1"/>
    </source>
</evidence>
<dbReference type="EMBL" id="JACENC010000041">
    <property type="protein sequence ID" value="MBA4453493.1"/>
    <property type="molecule type" value="Genomic_DNA"/>
</dbReference>
<comment type="caution">
    <text evidence="1">The sequence shown here is derived from an EMBL/GenBank/DDBJ whole genome shotgun (WGS) entry which is preliminary data.</text>
</comment>
<accession>A0AC60W1A6</accession>
<protein>
    <submittedName>
        <fullName evidence="1">Uncharacterized protein</fullName>
    </submittedName>
</protein>
<evidence type="ECO:0000313" key="2">
    <source>
        <dbReference type="Proteomes" id="UP000526786"/>
    </source>
</evidence>
<reference evidence="1 2" key="1">
    <citation type="journal article" date="2020" name="Appl. Environ. Microbiol.">
        <title>Genomic Characteristics of a Novel Species of Ammonia-Oxidizing Archaea from the Jiulong River Estuary.</title>
        <authorList>
            <person name="Zou D."/>
            <person name="Wan R."/>
            <person name="Han L."/>
            <person name="Xu M.N."/>
            <person name="Liu Y."/>
            <person name="Liu H."/>
            <person name="Kao S.J."/>
            <person name="Li M."/>
        </authorList>
    </citation>
    <scope>NUCLEOTIDE SEQUENCE [LARGE SCALE GENOMIC DNA]</scope>
    <source>
        <strain evidence="1">W2bin3</strain>
    </source>
</reference>
<dbReference type="Proteomes" id="UP000526786">
    <property type="component" value="Unassembled WGS sequence"/>
</dbReference>
<gene>
    <name evidence="1" type="ORF">H2B05_00930</name>
</gene>
<sequence>MKYQCEKCAFHWEGTSYTFEKVREHEKTHIQNLKSIRCKVCNTSRLDQKTSDGSWECNICGNLLNADGQVISSQKQ</sequence>
<organism evidence="1 2">
    <name type="scientific">Candidatus Nitrosomaritimum aestuariumsis</name>
    <dbReference type="NCBI Taxonomy" id="3342354"/>
    <lineage>
        <taxon>Archaea</taxon>
        <taxon>Nitrososphaerota</taxon>
        <taxon>Nitrososphaeria</taxon>
        <taxon>Nitrosopumilales</taxon>
        <taxon>Nitrosopumilaceae</taxon>
        <taxon>Candidatus Nitrosomaritimum</taxon>
    </lineage>
</organism>